<evidence type="ECO:0000313" key="1">
    <source>
        <dbReference type="EMBL" id="CAG6520556.1"/>
    </source>
</evidence>
<reference evidence="1" key="1">
    <citation type="submission" date="2021-05" db="EMBL/GenBank/DDBJ databases">
        <authorList>
            <person name="Alioto T."/>
            <person name="Alioto T."/>
            <person name="Gomez Garrido J."/>
        </authorList>
    </citation>
    <scope>NUCLEOTIDE SEQUENCE</scope>
</reference>
<dbReference type="EMBL" id="HBUE01286993">
    <property type="protein sequence ID" value="CAG6572123.1"/>
    <property type="molecule type" value="Transcribed_RNA"/>
</dbReference>
<protein>
    <submittedName>
        <fullName evidence="1">(northern house mosquito) hypothetical protein</fullName>
    </submittedName>
</protein>
<dbReference type="EMBL" id="HBUE01181386">
    <property type="protein sequence ID" value="CAG6520556.1"/>
    <property type="molecule type" value="Transcribed_RNA"/>
</dbReference>
<dbReference type="EMBL" id="HBUE01181392">
    <property type="protein sequence ID" value="CAG6520566.1"/>
    <property type="molecule type" value="Transcribed_RNA"/>
</dbReference>
<dbReference type="EMBL" id="HBUE01123947">
    <property type="protein sequence ID" value="CAG6493638.1"/>
    <property type="molecule type" value="Transcribed_RNA"/>
</dbReference>
<dbReference type="EMBL" id="HBUE01286999">
    <property type="protein sequence ID" value="CAG6572133.1"/>
    <property type="molecule type" value="Transcribed_RNA"/>
</dbReference>
<dbReference type="AlphaFoldDB" id="A0A8D8GUJ7"/>
<name>A0A8D8GUJ7_CULPI</name>
<accession>A0A8D8GUJ7</accession>
<sequence>MFDVRLDAGFRLGRSGVLTVHFDLGHEFGRIAATHRIPQTALVTVLLVQRMLEDGRIDAVEVTFVRVPRERLSLGREALGDVLRLVVRRFRCLAVVVDEVVSLLEEVPIDEFCPRDEL</sequence>
<proteinExistence type="predicted"/>
<organism evidence="1">
    <name type="scientific">Culex pipiens</name>
    <name type="common">House mosquito</name>
    <dbReference type="NCBI Taxonomy" id="7175"/>
    <lineage>
        <taxon>Eukaryota</taxon>
        <taxon>Metazoa</taxon>
        <taxon>Ecdysozoa</taxon>
        <taxon>Arthropoda</taxon>
        <taxon>Hexapoda</taxon>
        <taxon>Insecta</taxon>
        <taxon>Pterygota</taxon>
        <taxon>Neoptera</taxon>
        <taxon>Endopterygota</taxon>
        <taxon>Diptera</taxon>
        <taxon>Nematocera</taxon>
        <taxon>Culicoidea</taxon>
        <taxon>Culicidae</taxon>
        <taxon>Culicinae</taxon>
        <taxon>Culicini</taxon>
        <taxon>Culex</taxon>
        <taxon>Culex</taxon>
    </lineage>
</organism>